<keyword evidence="2" id="KW-1185">Reference proteome</keyword>
<dbReference type="EMBL" id="UZAL01043260">
    <property type="protein sequence ID" value="VDP81080.1"/>
    <property type="molecule type" value="Genomic_DNA"/>
</dbReference>
<dbReference type="Proteomes" id="UP000269396">
    <property type="component" value="Unassembled WGS sequence"/>
</dbReference>
<sequence length="31" mass="3679">MTPFDNVLNYRYQKQNQATAHRCANFSLLCM</sequence>
<proteinExistence type="predicted"/>
<dbReference type="AlphaFoldDB" id="A0A183PZX6"/>
<accession>A0A183PZX6</accession>
<gene>
    <name evidence="1" type="ORF">SMTD_LOCUS19913</name>
</gene>
<evidence type="ECO:0000313" key="1">
    <source>
        <dbReference type="EMBL" id="VDP81080.1"/>
    </source>
</evidence>
<evidence type="ECO:0000313" key="2">
    <source>
        <dbReference type="Proteomes" id="UP000269396"/>
    </source>
</evidence>
<reference evidence="1 2" key="1">
    <citation type="submission" date="2018-11" db="EMBL/GenBank/DDBJ databases">
        <authorList>
            <consortium name="Pathogen Informatics"/>
        </authorList>
    </citation>
    <scope>NUCLEOTIDE SEQUENCE [LARGE SCALE GENOMIC DNA]</scope>
    <source>
        <strain>Denwood</strain>
        <strain evidence="2">Zambia</strain>
    </source>
</reference>
<name>A0A183PZX6_9TREM</name>
<organism evidence="1 2">
    <name type="scientific">Schistosoma mattheei</name>
    <dbReference type="NCBI Taxonomy" id="31246"/>
    <lineage>
        <taxon>Eukaryota</taxon>
        <taxon>Metazoa</taxon>
        <taxon>Spiralia</taxon>
        <taxon>Lophotrochozoa</taxon>
        <taxon>Platyhelminthes</taxon>
        <taxon>Trematoda</taxon>
        <taxon>Digenea</taxon>
        <taxon>Strigeidida</taxon>
        <taxon>Schistosomatoidea</taxon>
        <taxon>Schistosomatidae</taxon>
        <taxon>Schistosoma</taxon>
    </lineage>
</organism>
<protein>
    <submittedName>
        <fullName evidence="1">Uncharacterized protein</fullName>
    </submittedName>
</protein>